<name>A0A0D8JXY2_COCIM</name>
<organism evidence="1 2">
    <name type="scientific">Coccidioides immitis (strain RS)</name>
    <name type="common">Valley fever fungus</name>
    <dbReference type="NCBI Taxonomy" id="246410"/>
    <lineage>
        <taxon>Eukaryota</taxon>
        <taxon>Fungi</taxon>
        <taxon>Dikarya</taxon>
        <taxon>Ascomycota</taxon>
        <taxon>Pezizomycotina</taxon>
        <taxon>Eurotiomycetes</taxon>
        <taxon>Eurotiomycetidae</taxon>
        <taxon>Onygenales</taxon>
        <taxon>Onygenaceae</taxon>
        <taxon>Coccidioides</taxon>
    </lineage>
</organism>
<dbReference type="VEuPathDB" id="FungiDB:CIMG_13432"/>
<dbReference type="RefSeq" id="XP_004446171.1">
    <property type="nucleotide sequence ID" value="XM_004446114.1"/>
</dbReference>
<evidence type="ECO:0000313" key="2">
    <source>
        <dbReference type="Proteomes" id="UP000001261"/>
    </source>
</evidence>
<dbReference type="Pfam" id="PF18759">
    <property type="entry name" value="Plavaka"/>
    <property type="match status" value="1"/>
</dbReference>
<reference evidence="2" key="1">
    <citation type="journal article" date="2009" name="Genome Res.">
        <title>Comparative genomic analyses of the human fungal pathogens Coccidioides and their relatives.</title>
        <authorList>
            <person name="Sharpton T.J."/>
            <person name="Stajich J.E."/>
            <person name="Rounsley S.D."/>
            <person name="Gardner M.J."/>
            <person name="Wortman J.R."/>
            <person name="Jordar V.S."/>
            <person name="Maiti R."/>
            <person name="Kodira C.D."/>
            <person name="Neafsey D.E."/>
            <person name="Zeng Q."/>
            <person name="Hung C.-Y."/>
            <person name="McMahan C."/>
            <person name="Muszewska A."/>
            <person name="Grynberg M."/>
            <person name="Mandel M.A."/>
            <person name="Kellner E.M."/>
            <person name="Barker B.M."/>
            <person name="Galgiani J.N."/>
            <person name="Orbach M.J."/>
            <person name="Kirkland T.N."/>
            <person name="Cole G.T."/>
            <person name="Henn M.R."/>
            <person name="Birren B.W."/>
            <person name="Taylor J.W."/>
        </authorList>
    </citation>
    <scope>NUCLEOTIDE SEQUENCE [LARGE SCALE GENOMIC DNA]</scope>
    <source>
        <strain evidence="2">RS</strain>
    </source>
</reference>
<gene>
    <name evidence="1" type="ORF">CIMG_13432</name>
</gene>
<protein>
    <submittedName>
        <fullName evidence="1">Uncharacterized protein</fullName>
    </submittedName>
</protein>
<reference evidence="2" key="2">
    <citation type="journal article" date="2010" name="Genome Res.">
        <title>Population genomic sequencing of Coccidioides fungi reveals recent hybridization and transposon control.</title>
        <authorList>
            <person name="Neafsey D.E."/>
            <person name="Barker B.M."/>
            <person name="Sharpton T.J."/>
            <person name="Stajich J.E."/>
            <person name="Park D.J."/>
            <person name="Whiston E."/>
            <person name="Hung C.-Y."/>
            <person name="McMahan C."/>
            <person name="White J."/>
            <person name="Sykes S."/>
            <person name="Heiman D."/>
            <person name="Young S."/>
            <person name="Zeng Q."/>
            <person name="Abouelleil A."/>
            <person name="Aftuck L."/>
            <person name="Bessette D."/>
            <person name="Brown A."/>
            <person name="FitzGerald M."/>
            <person name="Lui A."/>
            <person name="Macdonald J.P."/>
            <person name="Priest M."/>
            <person name="Orbach M.J."/>
            <person name="Galgiani J.N."/>
            <person name="Kirkland T.N."/>
            <person name="Cole G.T."/>
            <person name="Birren B.W."/>
            <person name="Henn M.R."/>
            <person name="Taylor J.W."/>
            <person name="Rounsley S.D."/>
        </authorList>
    </citation>
    <scope>GENOME REANNOTATION</scope>
    <source>
        <strain evidence="2">RS</strain>
    </source>
</reference>
<keyword evidence="2" id="KW-1185">Reference proteome</keyword>
<accession>A0A0D8JXY2</accession>
<dbReference type="KEGG" id="cim:CIMG_13432"/>
<dbReference type="GeneID" id="24165059"/>
<proteinExistence type="predicted"/>
<sequence>MRTHKYTLAMLQNQQNAIITRRLDEIPIRIKEMWVHTVSNFVWHHPLINVHNIIMINILHQLLKELVNHLIDWLKALIKNVFKATYQEKKDSDPIITISVL</sequence>
<dbReference type="OrthoDB" id="5293665at2759"/>
<dbReference type="AlphaFoldDB" id="A0A0D8JXY2"/>
<dbReference type="EMBL" id="GG704914">
    <property type="protein sequence ID" value="KJF61113.1"/>
    <property type="molecule type" value="Genomic_DNA"/>
</dbReference>
<evidence type="ECO:0000313" key="1">
    <source>
        <dbReference type="EMBL" id="KJF61113.1"/>
    </source>
</evidence>
<dbReference type="InParanoid" id="A0A0D8JXY2"/>
<dbReference type="InterPro" id="IPR041078">
    <property type="entry name" value="Plavaka"/>
</dbReference>
<dbReference type="Proteomes" id="UP000001261">
    <property type="component" value="Unassembled WGS sequence"/>
</dbReference>